<proteinExistence type="predicted"/>
<protein>
    <submittedName>
        <fullName evidence="7">Transmembrane protein 65-like isoform X1</fullName>
    </submittedName>
</protein>
<keyword evidence="3 5" id="KW-1133">Transmembrane helix</keyword>
<dbReference type="KEGG" id="cvn:111118198"/>
<evidence type="ECO:0000313" key="6">
    <source>
        <dbReference type="Proteomes" id="UP000694844"/>
    </source>
</evidence>
<keyword evidence="6" id="KW-1185">Reference proteome</keyword>
<gene>
    <name evidence="7" type="primary">LOC111118198</name>
</gene>
<dbReference type="PANTHER" id="PTHR21706:SF15">
    <property type="entry name" value="TRANSMEMBRANE PROTEIN 65"/>
    <property type="match status" value="1"/>
</dbReference>
<organism evidence="6 7">
    <name type="scientific">Crassostrea virginica</name>
    <name type="common">Eastern oyster</name>
    <dbReference type="NCBI Taxonomy" id="6565"/>
    <lineage>
        <taxon>Eukaryota</taxon>
        <taxon>Metazoa</taxon>
        <taxon>Spiralia</taxon>
        <taxon>Lophotrochozoa</taxon>
        <taxon>Mollusca</taxon>
        <taxon>Bivalvia</taxon>
        <taxon>Autobranchia</taxon>
        <taxon>Pteriomorphia</taxon>
        <taxon>Ostreida</taxon>
        <taxon>Ostreoidea</taxon>
        <taxon>Ostreidae</taxon>
        <taxon>Crassostrea</taxon>
    </lineage>
</organism>
<dbReference type="AlphaFoldDB" id="A0A8B8CDK1"/>
<dbReference type="OrthoDB" id="430821at2759"/>
<comment type="subcellular location">
    <subcellularLocation>
        <location evidence="1">Membrane</location>
        <topology evidence="1">Multi-pass membrane protein</topology>
    </subcellularLocation>
</comment>
<feature type="transmembrane region" description="Helical" evidence="5">
    <location>
        <begin position="184"/>
        <end position="207"/>
    </location>
</feature>
<sequence length="208" mass="23441">MSKRLLDRLCIVYKPRINNYFIMRSARTWITNKQSHVYMSHKPVLGKISDDATAKDFVYTLLPSERQLLYEELKKTMEQKENAQDLVSPPTTAQLLTAFQCGFWPFIGFGFFDNSIMILAGDLIEYEFGQLLHISTMAAAALGNLVSDVCGMWLAVRVESVCRRIGIHMPHLTSSQLEMRKTKIVMASGRVLGISIGCVIGMAPLLFT</sequence>
<reference evidence="7" key="1">
    <citation type="submission" date="2025-08" db="UniProtKB">
        <authorList>
            <consortium name="RefSeq"/>
        </authorList>
    </citation>
    <scope>IDENTIFICATION</scope>
    <source>
        <tissue evidence="7">Whole sample</tissue>
    </source>
</reference>
<dbReference type="GO" id="GO:0016020">
    <property type="term" value="C:membrane"/>
    <property type="evidence" value="ECO:0007669"/>
    <property type="project" value="UniProtKB-SubCell"/>
</dbReference>
<evidence type="ECO:0000256" key="5">
    <source>
        <dbReference type="SAM" id="Phobius"/>
    </source>
</evidence>
<keyword evidence="2 5" id="KW-0812">Transmembrane</keyword>
<keyword evidence="4 5" id="KW-0472">Membrane</keyword>
<dbReference type="Pfam" id="PF10507">
    <property type="entry name" value="TMEM65"/>
    <property type="match status" value="1"/>
</dbReference>
<evidence type="ECO:0000256" key="4">
    <source>
        <dbReference type="ARBA" id="ARBA00023136"/>
    </source>
</evidence>
<evidence type="ECO:0000313" key="7">
    <source>
        <dbReference type="RefSeq" id="XP_022313239.1"/>
    </source>
</evidence>
<evidence type="ECO:0000256" key="3">
    <source>
        <dbReference type="ARBA" id="ARBA00022989"/>
    </source>
</evidence>
<accession>A0A8B8CDK1</accession>
<evidence type="ECO:0000256" key="2">
    <source>
        <dbReference type="ARBA" id="ARBA00022692"/>
    </source>
</evidence>
<dbReference type="PANTHER" id="PTHR21706">
    <property type="entry name" value="TRANSMEMBRANE PROTEIN 65"/>
    <property type="match status" value="1"/>
</dbReference>
<dbReference type="GeneID" id="111118198"/>
<evidence type="ECO:0000256" key="1">
    <source>
        <dbReference type="ARBA" id="ARBA00004141"/>
    </source>
</evidence>
<dbReference type="Proteomes" id="UP000694844">
    <property type="component" value="Chromosome 2"/>
</dbReference>
<dbReference type="InterPro" id="IPR019537">
    <property type="entry name" value="TMEM65"/>
</dbReference>
<dbReference type="GO" id="GO:0005739">
    <property type="term" value="C:mitochondrion"/>
    <property type="evidence" value="ECO:0007669"/>
    <property type="project" value="TreeGrafter"/>
</dbReference>
<name>A0A8B8CDK1_CRAVI</name>
<dbReference type="RefSeq" id="XP_022313239.1">
    <property type="nucleotide sequence ID" value="XM_022457531.1"/>
</dbReference>